<keyword evidence="5" id="KW-0285">Flavoprotein</keyword>
<reference evidence="14 15" key="1">
    <citation type="submission" date="2020-11" db="EMBL/GenBank/DDBJ databases">
        <title>Kefir isolates.</title>
        <authorList>
            <person name="Marcisauskas S."/>
            <person name="Kim Y."/>
            <person name="Blasche S."/>
        </authorList>
    </citation>
    <scope>NUCLEOTIDE SEQUENCE [LARGE SCALE GENOMIC DNA]</scope>
    <source>
        <strain evidence="14 15">KR</strain>
    </source>
</reference>
<keyword evidence="6 11" id="KW-0812">Transmembrane</keyword>
<keyword evidence="8 11" id="KW-1133">Transmembrane helix</keyword>
<comment type="similarity">
    <text evidence="4">Belongs to the TspO/BZRP family.</text>
</comment>
<dbReference type="PANTHER" id="PTHR42973">
    <property type="entry name" value="BINDING OXIDOREDUCTASE, PUTATIVE (AFU_ORTHOLOGUE AFUA_1G17690)-RELATED"/>
    <property type="match status" value="1"/>
</dbReference>
<evidence type="ECO:0000256" key="1">
    <source>
        <dbReference type="ARBA" id="ARBA00001974"/>
    </source>
</evidence>
<dbReference type="InterPro" id="IPR036318">
    <property type="entry name" value="FAD-bd_PCMH-like_sf"/>
</dbReference>
<dbReference type="InterPro" id="IPR012951">
    <property type="entry name" value="BBE"/>
</dbReference>
<name>A0A9P6W1B7_RHOMI</name>
<evidence type="ECO:0000256" key="7">
    <source>
        <dbReference type="ARBA" id="ARBA00022827"/>
    </source>
</evidence>
<evidence type="ECO:0000256" key="9">
    <source>
        <dbReference type="ARBA" id="ARBA00023002"/>
    </source>
</evidence>
<evidence type="ECO:0000256" key="11">
    <source>
        <dbReference type="SAM" id="Phobius"/>
    </source>
</evidence>
<evidence type="ECO:0000256" key="10">
    <source>
        <dbReference type="ARBA" id="ARBA00023136"/>
    </source>
</evidence>
<evidence type="ECO:0000313" key="15">
    <source>
        <dbReference type="Proteomes" id="UP000777482"/>
    </source>
</evidence>
<dbReference type="Pfam" id="PF08031">
    <property type="entry name" value="BBE"/>
    <property type="match status" value="1"/>
</dbReference>
<comment type="caution">
    <text evidence="14">The sequence shown here is derived from an EMBL/GenBank/DDBJ whole genome shotgun (WGS) entry which is preliminary data.</text>
</comment>
<feature type="transmembrane region" description="Helical" evidence="11">
    <location>
        <begin position="690"/>
        <end position="707"/>
    </location>
</feature>
<protein>
    <recommendedName>
        <fullName evidence="13">FAD-binding PCMH-type domain-containing protein</fullName>
    </recommendedName>
</protein>
<dbReference type="AlphaFoldDB" id="A0A9P6W1B7"/>
<evidence type="ECO:0000256" key="4">
    <source>
        <dbReference type="ARBA" id="ARBA00007524"/>
    </source>
</evidence>
<dbReference type="Pfam" id="PF01565">
    <property type="entry name" value="FAD_binding_4"/>
    <property type="match status" value="1"/>
</dbReference>
<evidence type="ECO:0000256" key="6">
    <source>
        <dbReference type="ARBA" id="ARBA00022692"/>
    </source>
</evidence>
<keyword evidence="9" id="KW-0560">Oxidoreductase</keyword>
<sequence>MLLPPQLLAATTAAAAVALLSLADSASAVPLWTRDNGGLYDCLWNAGLSPVTTSSSDYASDSGESRFPAYNQRLQPEPTAILYPSSQEQIAQALSCASQTGVKVSARGGGHSYASYGLGGDNGALIIDLGNFRNISVDDNGRARIGAGNRLGDIYLALNDYGRAIAAGVCEAVGIGGHAGFGGFGLPSRMWGFTSDQVIAYDVVLANGTSLTNLTRDKNPDLFWALNGAAPNFAIVTTYHLETHHAPATAVTYSYYYDSPSTVNAATAFNSFAEFGNLSAPANLGLQATTGANSFEISGVWYGPKAEFWGVIQPLKDELPPGYTETVESMSWIDSAKKLAGTDDLSTHGQMLVSRDSFYAKSLSTPSTIPISVDVVESFFDYLFNANTSTNWFVQTDLYGGRNSYINSISLNESSFGHRDKFLNFQLYASSPTYGNPYPTDDGIPFVQGMYDTLVNGMTSRGWSSRSSDPNGYAAYVNYVDPRLSSDEVKNLYWGSQYNRLASLKSRYDPNGLLHNPQSILPHLTLGFIVSAMYLLSTPVPGASEALRRIFDFRLANSGKPTSASDTSRSDAGKQISLLYAIPRNPAIAVGLPLVLGFVDGTGSNGSVKTWYPTLNRPPAVPPSWAFPAAWTVLYLAMGWASHLIVNKYDASRPGSPMRALADSALKLYWGQFALNMLWSPIFFGMRKPLLALLDISLLTPCAFLLTSKAYQVDPRTAYCLVPYCAWLSYATYLNAGFAWLNDLGQGKPKRDSKGL</sequence>
<comment type="subcellular location">
    <subcellularLocation>
        <location evidence="2">Membrane</location>
        <topology evidence="2">Multi-pass membrane protein</topology>
    </subcellularLocation>
</comment>
<dbReference type="FunFam" id="1.20.1260.100:FF:000001">
    <property type="entry name" value="translocator protein 2"/>
    <property type="match status" value="1"/>
</dbReference>
<dbReference type="InterPro" id="IPR006094">
    <property type="entry name" value="Oxid_FAD_bind_N"/>
</dbReference>
<dbReference type="GO" id="GO:0071949">
    <property type="term" value="F:FAD binding"/>
    <property type="evidence" value="ECO:0007669"/>
    <property type="project" value="InterPro"/>
</dbReference>
<evidence type="ECO:0000256" key="5">
    <source>
        <dbReference type="ARBA" id="ARBA00022630"/>
    </source>
</evidence>
<feature type="domain" description="FAD-binding PCMH-type" evidence="13">
    <location>
        <begin position="74"/>
        <end position="246"/>
    </location>
</feature>
<gene>
    <name evidence="14" type="ORF">C6P46_004865</name>
</gene>
<dbReference type="PANTHER" id="PTHR42973:SF39">
    <property type="entry name" value="FAD-BINDING PCMH-TYPE DOMAIN-CONTAINING PROTEIN"/>
    <property type="match status" value="1"/>
</dbReference>
<evidence type="ECO:0000256" key="2">
    <source>
        <dbReference type="ARBA" id="ARBA00004141"/>
    </source>
</evidence>
<dbReference type="Proteomes" id="UP000777482">
    <property type="component" value="Unassembled WGS sequence"/>
</dbReference>
<dbReference type="CDD" id="cd15904">
    <property type="entry name" value="TSPO_MBR"/>
    <property type="match status" value="1"/>
</dbReference>
<evidence type="ECO:0000256" key="3">
    <source>
        <dbReference type="ARBA" id="ARBA00005466"/>
    </source>
</evidence>
<comment type="similarity">
    <text evidence="3">Belongs to the oxygen-dependent FAD-linked oxidoreductase family.</text>
</comment>
<dbReference type="InterPro" id="IPR050416">
    <property type="entry name" value="FAD-linked_Oxidoreductase"/>
</dbReference>
<dbReference type="OrthoDB" id="407275at2759"/>
<evidence type="ECO:0000256" key="12">
    <source>
        <dbReference type="SAM" id="SignalP"/>
    </source>
</evidence>
<dbReference type="InterPro" id="IPR038330">
    <property type="entry name" value="TspO/MBR-related_sf"/>
</dbReference>
<organism evidence="14 15">
    <name type="scientific">Rhodotorula mucilaginosa</name>
    <name type="common">Yeast</name>
    <name type="synonym">Rhodotorula rubra</name>
    <dbReference type="NCBI Taxonomy" id="5537"/>
    <lineage>
        <taxon>Eukaryota</taxon>
        <taxon>Fungi</taxon>
        <taxon>Dikarya</taxon>
        <taxon>Basidiomycota</taxon>
        <taxon>Pucciniomycotina</taxon>
        <taxon>Microbotryomycetes</taxon>
        <taxon>Sporidiobolales</taxon>
        <taxon>Sporidiobolaceae</taxon>
        <taxon>Rhodotorula</taxon>
    </lineage>
</organism>
<accession>A0A9P6W1B7</accession>
<evidence type="ECO:0000256" key="8">
    <source>
        <dbReference type="ARBA" id="ARBA00022989"/>
    </source>
</evidence>
<feature type="transmembrane region" description="Helical" evidence="11">
    <location>
        <begin position="625"/>
        <end position="646"/>
    </location>
</feature>
<keyword evidence="12" id="KW-0732">Signal</keyword>
<feature type="signal peptide" evidence="12">
    <location>
        <begin position="1"/>
        <end position="28"/>
    </location>
</feature>
<dbReference type="Gene3D" id="1.20.1260.100">
    <property type="entry name" value="TspO/MBR protein"/>
    <property type="match status" value="1"/>
</dbReference>
<dbReference type="InterPro" id="IPR016169">
    <property type="entry name" value="FAD-bd_PCMH_sub2"/>
</dbReference>
<proteinExistence type="inferred from homology"/>
<dbReference type="PROSITE" id="PS51387">
    <property type="entry name" value="FAD_PCMH"/>
    <property type="match status" value="1"/>
</dbReference>
<dbReference type="GO" id="GO:0016020">
    <property type="term" value="C:membrane"/>
    <property type="evidence" value="ECO:0007669"/>
    <property type="project" value="UniProtKB-SubCell"/>
</dbReference>
<dbReference type="Gene3D" id="3.30.465.10">
    <property type="match status" value="1"/>
</dbReference>
<dbReference type="SUPFAM" id="SSF56176">
    <property type="entry name" value="FAD-binding/transporter-associated domain-like"/>
    <property type="match status" value="1"/>
</dbReference>
<feature type="chain" id="PRO_5040191111" description="FAD-binding PCMH-type domain-containing protein" evidence="12">
    <location>
        <begin position="29"/>
        <end position="756"/>
    </location>
</feature>
<dbReference type="InterPro" id="IPR004307">
    <property type="entry name" value="TspO_MBR"/>
</dbReference>
<feature type="transmembrane region" description="Helical" evidence="11">
    <location>
        <begin position="719"/>
        <end position="741"/>
    </location>
</feature>
<evidence type="ECO:0000259" key="13">
    <source>
        <dbReference type="PROSITE" id="PS51387"/>
    </source>
</evidence>
<comment type="cofactor">
    <cofactor evidence="1">
        <name>FAD</name>
        <dbReference type="ChEBI" id="CHEBI:57692"/>
    </cofactor>
</comment>
<feature type="transmembrane region" description="Helical" evidence="11">
    <location>
        <begin position="666"/>
        <end position="684"/>
    </location>
</feature>
<keyword evidence="10 11" id="KW-0472">Membrane</keyword>
<dbReference type="InterPro" id="IPR016166">
    <property type="entry name" value="FAD-bd_PCMH"/>
</dbReference>
<dbReference type="Pfam" id="PF03073">
    <property type="entry name" value="TspO_MBR"/>
    <property type="match status" value="1"/>
</dbReference>
<dbReference type="GO" id="GO:0016491">
    <property type="term" value="F:oxidoreductase activity"/>
    <property type="evidence" value="ECO:0007669"/>
    <property type="project" value="UniProtKB-KW"/>
</dbReference>
<evidence type="ECO:0000313" key="14">
    <source>
        <dbReference type="EMBL" id="KAG0659925.1"/>
    </source>
</evidence>
<dbReference type="Gene3D" id="3.40.462.20">
    <property type="match status" value="1"/>
</dbReference>
<keyword evidence="7" id="KW-0274">FAD</keyword>
<dbReference type="EMBL" id="PUHQ01000049">
    <property type="protein sequence ID" value="KAG0659925.1"/>
    <property type="molecule type" value="Genomic_DNA"/>
</dbReference>
<keyword evidence="15" id="KW-1185">Reference proteome</keyword>